<feature type="region of interest" description="Disordered" evidence="1">
    <location>
        <begin position="1"/>
        <end position="158"/>
    </location>
</feature>
<name>A0A444UD45_ACIRT</name>
<keyword evidence="3" id="KW-1185">Reference proteome</keyword>
<organism evidence="2 3">
    <name type="scientific">Acipenser ruthenus</name>
    <name type="common">Sterlet sturgeon</name>
    <dbReference type="NCBI Taxonomy" id="7906"/>
    <lineage>
        <taxon>Eukaryota</taxon>
        <taxon>Metazoa</taxon>
        <taxon>Chordata</taxon>
        <taxon>Craniata</taxon>
        <taxon>Vertebrata</taxon>
        <taxon>Euteleostomi</taxon>
        <taxon>Actinopterygii</taxon>
        <taxon>Chondrostei</taxon>
        <taxon>Acipenseriformes</taxon>
        <taxon>Acipenseridae</taxon>
        <taxon>Acipenser</taxon>
    </lineage>
</organism>
<evidence type="ECO:0000313" key="3">
    <source>
        <dbReference type="Proteomes" id="UP000289886"/>
    </source>
</evidence>
<dbReference type="Proteomes" id="UP000289886">
    <property type="component" value="Unassembled WGS sequence"/>
</dbReference>
<gene>
    <name evidence="2" type="ORF">EOD39_15387</name>
</gene>
<feature type="compositionally biased region" description="Polar residues" evidence="1">
    <location>
        <begin position="147"/>
        <end position="158"/>
    </location>
</feature>
<evidence type="ECO:0000256" key="1">
    <source>
        <dbReference type="SAM" id="MobiDB-lite"/>
    </source>
</evidence>
<proteinExistence type="predicted"/>
<accession>A0A444UD45</accession>
<feature type="compositionally biased region" description="Pro residues" evidence="1">
    <location>
        <begin position="24"/>
        <end position="33"/>
    </location>
</feature>
<evidence type="ECO:0000313" key="2">
    <source>
        <dbReference type="EMBL" id="RXM33107.1"/>
    </source>
</evidence>
<feature type="compositionally biased region" description="Polar residues" evidence="1">
    <location>
        <begin position="126"/>
        <end position="138"/>
    </location>
</feature>
<comment type="caution">
    <text evidence="2">The sequence shown here is derived from an EMBL/GenBank/DDBJ whole genome shotgun (WGS) entry which is preliminary data.</text>
</comment>
<protein>
    <submittedName>
        <fullName evidence="2">Uncharacterized protein</fullName>
    </submittedName>
</protein>
<reference evidence="2 3" key="1">
    <citation type="submission" date="2019-01" db="EMBL/GenBank/DDBJ databases">
        <title>Draft Genome and Complete Hox-Cluster Characterization of the Sterlet Sturgeon (Acipenser ruthenus).</title>
        <authorList>
            <person name="Wei Q."/>
        </authorList>
    </citation>
    <scope>NUCLEOTIDE SEQUENCE [LARGE SCALE GENOMIC DNA]</scope>
    <source>
        <strain evidence="2">WHYD16114868_AA</strain>
        <tissue evidence="2">Blood</tissue>
    </source>
</reference>
<sequence>MIQTPRDLLSTPEGVPYRDDSNPPRSPIHPWSPIPRRFKPLQISSPPLKESHTETIQTPPDLLSTPEGVLYRDNSNPSRSPIHPWSPIPRRFKPLQISSPPLKESHTETIQTPPDLLSTPGVPYRDNSNPFRSPNLLSTPEGVPYQDDSNPSRSPLHP</sequence>
<dbReference type="EMBL" id="SCEB01214803">
    <property type="protein sequence ID" value="RXM33107.1"/>
    <property type="molecule type" value="Genomic_DNA"/>
</dbReference>
<dbReference type="AlphaFoldDB" id="A0A444UD45"/>